<feature type="chain" id="PRO_5045321550" description="Lipoprotein" evidence="1">
    <location>
        <begin position="25"/>
        <end position="265"/>
    </location>
</feature>
<keyword evidence="1" id="KW-0732">Signal</keyword>
<sequence>MKRILAGLALASSAALMTAAPAQAAPVDPVKALKKQYVTGHGVRVSESAKTVVDGKSSATMTTNGAFGFGGSRVVAADLRTEAKGGTGLEPSRLITVGKHSYAQGGLFSVDLPEGKKWVRYPYDGGPLLTSQPLNVLDPKVLKTLVSKAKSFKGGTYQGAISFGDLSKFYGEKISGKIAKVKINYSLDVNSKGLVDRIRSQYTMDFGVLGSTTATVNTRFTGWGAKTTVKAPPADAVVDISEFGADTQVPQEIPNGSLNSLGGTQ</sequence>
<evidence type="ECO:0000313" key="2">
    <source>
        <dbReference type="EMBL" id="GAA3718637.1"/>
    </source>
</evidence>
<accession>A0ABP7EFT0</accession>
<dbReference type="EMBL" id="BAAAZP010000238">
    <property type="protein sequence ID" value="GAA3718637.1"/>
    <property type="molecule type" value="Genomic_DNA"/>
</dbReference>
<name>A0ABP7EFT0_9ACTN</name>
<proteinExistence type="predicted"/>
<feature type="signal peptide" evidence="1">
    <location>
        <begin position="1"/>
        <end position="24"/>
    </location>
</feature>
<evidence type="ECO:0000256" key="1">
    <source>
        <dbReference type="SAM" id="SignalP"/>
    </source>
</evidence>
<protein>
    <recommendedName>
        <fullName evidence="4">Lipoprotein</fullName>
    </recommendedName>
</protein>
<evidence type="ECO:0000313" key="3">
    <source>
        <dbReference type="Proteomes" id="UP001500902"/>
    </source>
</evidence>
<keyword evidence="3" id="KW-1185">Reference proteome</keyword>
<dbReference type="RefSeq" id="WP_344896633.1">
    <property type="nucleotide sequence ID" value="NZ_BAAAZP010000238.1"/>
</dbReference>
<comment type="caution">
    <text evidence="2">The sequence shown here is derived from an EMBL/GenBank/DDBJ whole genome shotgun (WGS) entry which is preliminary data.</text>
</comment>
<organism evidence="2 3">
    <name type="scientific">Nonomuraea antimicrobica</name>
    <dbReference type="NCBI Taxonomy" id="561173"/>
    <lineage>
        <taxon>Bacteria</taxon>
        <taxon>Bacillati</taxon>
        <taxon>Actinomycetota</taxon>
        <taxon>Actinomycetes</taxon>
        <taxon>Streptosporangiales</taxon>
        <taxon>Streptosporangiaceae</taxon>
        <taxon>Nonomuraea</taxon>
    </lineage>
</organism>
<evidence type="ECO:0008006" key="4">
    <source>
        <dbReference type="Google" id="ProtNLM"/>
    </source>
</evidence>
<dbReference type="Proteomes" id="UP001500902">
    <property type="component" value="Unassembled WGS sequence"/>
</dbReference>
<gene>
    <name evidence="2" type="ORF">GCM10022224_100460</name>
</gene>
<reference evidence="3" key="1">
    <citation type="journal article" date="2019" name="Int. J. Syst. Evol. Microbiol.">
        <title>The Global Catalogue of Microorganisms (GCM) 10K type strain sequencing project: providing services to taxonomists for standard genome sequencing and annotation.</title>
        <authorList>
            <consortium name="The Broad Institute Genomics Platform"/>
            <consortium name="The Broad Institute Genome Sequencing Center for Infectious Disease"/>
            <person name="Wu L."/>
            <person name="Ma J."/>
        </authorList>
    </citation>
    <scope>NUCLEOTIDE SEQUENCE [LARGE SCALE GENOMIC DNA]</scope>
    <source>
        <strain evidence="3">JCM 16904</strain>
    </source>
</reference>